<evidence type="ECO:0000256" key="4">
    <source>
        <dbReference type="ARBA" id="ARBA00022900"/>
    </source>
</evidence>
<protein>
    <recommendedName>
        <fullName evidence="6">Kazal-like domain-containing protein</fullName>
    </recommendedName>
</protein>
<dbReference type="InterPro" id="IPR001239">
    <property type="entry name" value="Prot_inh_Kazal-m"/>
</dbReference>
<feature type="domain" description="Kazal-like" evidence="6">
    <location>
        <begin position="52"/>
        <end position="102"/>
    </location>
</feature>
<accession>A0A085MLB6</accession>
<dbReference type="PRINTS" id="PR00290">
    <property type="entry name" value="KAZALINHBTR"/>
</dbReference>
<keyword evidence="8" id="KW-1185">Reference proteome</keyword>
<dbReference type="InterPro" id="IPR036058">
    <property type="entry name" value="Kazal_dom_sf"/>
</dbReference>
<dbReference type="SMART" id="SM00280">
    <property type="entry name" value="KAZAL"/>
    <property type="match status" value="1"/>
</dbReference>
<dbReference type="AlphaFoldDB" id="A0A085MLB6"/>
<dbReference type="PROSITE" id="PS51465">
    <property type="entry name" value="KAZAL_2"/>
    <property type="match status" value="1"/>
</dbReference>
<dbReference type="Proteomes" id="UP000030764">
    <property type="component" value="Unassembled WGS sequence"/>
</dbReference>
<evidence type="ECO:0000313" key="8">
    <source>
        <dbReference type="Proteomes" id="UP000030764"/>
    </source>
</evidence>
<dbReference type="PANTHER" id="PTHR47729">
    <property type="entry name" value="SERINE PEPTIDASE INHIBITOR, KAZAL TYPE 2, TANDEM DUPLICATE 1-RELATED"/>
    <property type="match status" value="1"/>
</dbReference>
<keyword evidence="2" id="KW-0964">Secreted</keyword>
<organism evidence="7 8">
    <name type="scientific">Trichuris suis</name>
    <name type="common">pig whipworm</name>
    <dbReference type="NCBI Taxonomy" id="68888"/>
    <lineage>
        <taxon>Eukaryota</taxon>
        <taxon>Metazoa</taxon>
        <taxon>Ecdysozoa</taxon>
        <taxon>Nematoda</taxon>
        <taxon>Enoplea</taxon>
        <taxon>Dorylaimia</taxon>
        <taxon>Trichinellida</taxon>
        <taxon>Trichuridae</taxon>
        <taxon>Trichuris</taxon>
    </lineage>
</organism>
<keyword evidence="4" id="KW-0722">Serine protease inhibitor</keyword>
<evidence type="ECO:0000256" key="5">
    <source>
        <dbReference type="ARBA" id="ARBA00023157"/>
    </source>
</evidence>
<comment type="subcellular location">
    <subcellularLocation>
        <location evidence="1">Secreted</location>
    </subcellularLocation>
</comment>
<keyword evidence="3" id="KW-0646">Protease inhibitor</keyword>
<evidence type="ECO:0000256" key="2">
    <source>
        <dbReference type="ARBA" id="ARBA00022525"/>
    </source>
</evidence>
<name>A0A085MLB6_9BILA</name>
<gene>
    <name evidence="7" type="ORF">M513_01245</name>
</gene>
<reference evidence="7 8" key="1">
    <citation type="journal article" date="2014" name="Nat. Genet.">
        <title>Genome and transcriptome of the porcine whipworm Trichuris suis.</title>
        <authorList>
            <person name="Jex A.R."/>
            <person name="Nejsum P."/>
            <person name="Schwarz E.M."/>
            <person name="Hu L."/>
            <person name="Young N.D."/>
            <person name="Hall R.S."/>
            <person name="Korhonen P.K."/>
            <person name="Liao S."/>
            <person name="Thamsborg S."/>
            <person name="Xia J."/>
            <person name="Xu P."/>
            <person name="Wang S."/>
            <person name="Scheerlinck J.P."/>
            <person name="Hofmann A."/>
            <person name="Sternberg P.W."/>
            <person name="Wang J."/>
            <person name="Gasser R.B."/>
        </authorList>
    </citation>
    <scope>NUCLEOTIDE SEQUENCE [LARGE SCALE GENOMIC DNA]</scope>
    <source>
        <strain evidence="7">DCEP-RM93M</strain>
    </source>
</reference>
<dbReference type="GO" id="GO:0004867">
    <property type="term" value="F:serine-type endopeptidase inhibitor activity"/>
    <property type="evidence" value="ECO:0007669"/>
    <property type="project" value="UniProtKB-KW"/>
</dbReference>
<dbReference type="InterPro" id="IPR002350">
    <property type="entry name" value="Kazal_dom"/>
</dbReference>
<evidence type="ECO:0000256" key="3">
    <source>
        <dbReference type="ARBA" id="ARBA00022690"/>
    </source>
</evidence>
<dbReference type="EMBL" id="KL363186">
    <property type="protein sequence ID" value="KFD58012.1"/>
    <property type="molecule type" value="Genomic_DNA"/>
</dbReference>
<dbReference type="Gene3D" id="3.30.60.30">
    <property type="match status" value="1"/>
</dbReference>
<evidence type="ECO:0000256" key="1">
    <source>
        <dbReference type="ARBA" id="ARBA00004613"/>
    </source>
</evidence>
<evidence type="ECO:0000313" key="7">
    <source>
        <dbReference type="EMBL" id="KFD58012.1"/>
    </source>
</evidence>
<dbReference type="Pfam" id="PF00050">
    <property type="entry name" value="Kazal_1"/>
    <property type="match status" value="1"/>
</dbReference>
<sequence>MPDAIFKRFLLNVSDIERSRTERVEVFSSKVVAVKHVIAAVFVFTASAAVITKKEPNCNEMSKMFVCSRDYTPVCGSDGTTYSNECMLCESVQIRARGETAVLAPFVGGQPVGVLWLRALMVCEETTACS</sequence>
<dbReference type="GO" id="GO:0005576">
    <property type="term" value="C:extracellular region"/>
    <property type="evidence" value="ECO:0007669"/>
    <property type="project" value="UniProtKB-SubCell"/>
</dbReference>
<dbReference type="PANTHER" id="PTHR47729:SF1">
    <property type="entry name" value="OVOMUCOID-LIKE-RELATED"/>
    <property type="match status" value="1"/>
</dbReference>
<dbReference type="SUPFAM" id="SSF100895">
    <property type="entry name" value="Kazal-type serine protease inhibitors"/>
    <property type="match status" value="1"/>
</dbReference>
<keyword evidence="5" id="KW-1015">Disulfide bond</keyword>
<proteinExistence type="predicted"/>
<dbReference type="PROSITE" id="PS00282">
    <property type="entry name" value="KAZAL_1"/>
    <property type="match status" value="1"/>
</dbReference>
<dbReference type="InterPro" id="IPR051597">
    <property type="entry name" value="Bifunctional_prot_inhibitor"/>
</dbReference>
<evidence type="ECO:0000259" key="6">
    <source>
        <dbReference type="PROSITE" id="PS51465"/>
    </source>
</evidence>